<protein>
    <submittedName>
        <fullName evidence="1">Uncharacterized protein</fullName>
    </submittedName>
</protein>
<reference evidence="1 2" key="1">
    <citation type="submission" date="2020-09" db="EMBL/GenBank/DDBJ databases">
        <title>De no assembly of potato wild relative species, Solanum commersonii.</title>
        <authorList>
            <person name="Cho K."/>
        </authorList>
    </citation>
    <scope>NUCLEOTIDE SEQUENCE [LARGE SCALE GENOMIC DNA]</scope>
    <source>
        <strain evidence="1">LZ3.2</strain>
        <tissue evidence="1">Leaf</tissue>
    </source>
</reference>
<evidence type="ECO:0000313" key="1">
    <source>
        <dbReference type="EMBL" id="KAG5618963.1"/>
    </source>
</evidence>
<gene>
    <name evidence="1" type="ORF">H5410_018787</name>
</gene>
<comment type="caution">
    <text evidence="1">The sequence shown here is derived from an EMBL/GenBank/DDBJ whole genome shotgun (WGS) entry which is preliminary data.</text>
</comment>
<name>A0A9J6A3T8_SOLCO</name>
<sequence length="74" mass="8658">MPIWLINFSIYQTITIGCRWTVRSLFNGVFPPLLRCILLTVCRTLWKYQKDLSKAWTHATVDASSWISLVPHYS</sequence>
<dbReference type="EMBL" id="JACXVP010000003">
    <property type="protein sequence ID" value="KAG5618963.1"/>
    <property type="molecule type" value="Genomic_DNA"/>
</dbReference>
<evidence type="ECO:0000313" key="2">
    <source>
        <dbReference type="Proteomes" id="UP000824120"/>
    </source>
</evidence>
<organism evidence="1 2">
    <name type="scientific">Solanum commersonii</name>
    <name type="common">Commerson's wild potato</name>
    <name type="synonym">Commerson's nightshade</name>
    <dbReference type="NCBI Taxonomy" id="4109"/>
    <lineage>
        <taxon>Eukaryota</taxon>
        <taxon>Viridiplantae</taxon>
        <taxon>Streptophyta</taxon>
        <taxon>Embryophyta</taxon>
        <taxon>Tracheophyta</taxon>
        <taxon>Spermatophyta</taxon>
        <taxon>Magnoliopsida</taxon>
        <taxon>eudicotyledons</taxon>
        <taxon>Gunneridae</taxon>
        <taxon>Pentapetalae</taxon>
        <taxon>asterids</taxon>
        <taxon>lamiids</taxon>
        <taxon>Solanales</taxon>
        <taxon>Solanaceae</taxon>
        <taxon>Solanoideae</taxon>
        <taxon>Solaneae</taxon>
        <taxon>Solanum</taxon>
    </lineage>
</organism>
<accession>A0A9J6A3T8</accession>
<keyword evidence="2" id="KW-1185">Reference proteome</keyword>
<dbReference type="AlphaFoldDB" id="A0A9J6A3T8"/>
<proteinExistence type="predicted"/>
<dbReference type="Proteomes" id="UP000824120">
    <property type="component" value="Chromosome 3"/>
</dbReference>